<gene>
    <name evidence="1" type="ORF">CWE10_02030</name>
</gene>
<sequence>MQHTHPAVIAMNPEELSATCQYIISELGRIETVAGTLAMIEREHYDALNRFDDRALLDLATEEQSAARQLSMVKHVCGELARRMADIQSALERRPEGGEDRAPAH</sequence>
<accession>A0A953LF83</accession>
<evidence type="ECO:0000313" key="1">
    <source>
        <dbReference type="EMBL" id="MBY6274988.1"/>
    </source>
</evidence>
<organism evidence="1 2">
    <name type="scientific">Symbiobacterium thermophilum</name>
    <dbReference type="NCBI Taxonomy" id="2734"/>
    <lineage>
        <taxon>Bacteria</taxon>
        <taxon>Bacillati</taxon>
        <taxon>Bacillota</taxon>
        <taxon>Clostridia</taxon>
        <taxon>Eubacteriales</taxon>
        <taxon>Symbiobacteriaceae</taxon>
        <taxon>Symbiobacterium</taxon>
    </lineage>
</organism>
<evidence type="ECO:0000313" key="2">
    <source>
        <dbReference type="Proteomes" id="UP000732377"/>
    </source>
</evidence>
<dbReference type="AlphaFoldDB" id="A0A953LF83"/>
<proteinExistence type="predicted"/>
<dbReference type="EMBL" id="PIUK01000009">
    <property type="protein sequence ID" value="MBY6274988.1"/>
    <property type="molecule type" value="Genomic_DNA"/>
</dbReference>
<comment type="caution">
    <text evidence="1">The sequence shown here is derived from an EMBL/GenBank/DDBJ whole genome shotgun (WGS) entry which is preliminary data.</text>
</comment>
<dbReference type="Proteomes" id="UP000732377">
    <property type="component" value="Unassembled WGS sequence"/>
</dbReference>
<reference evidence="1" key="1">
    <citation type="submission" date="2017-11" db="EMBL/GenBank/DDBJ databases">
        <title>Three new genomes from thermophilic consortium.</title>
        <authorList>
            <person name="Quaggio R."/>
            <person name="Amgarten D."/>
            <person name="Setubal J.C."/>
        </authorList>
    </citation>
    <scope>NUCLEOTIDE SEQUENCE</scope>
    <source>
        <strain evidence="1">ZCTH01-B2</strain>
    </source>
</reference>
<name>A0A953LF83_SYMTR</name>
<protein>
    <submittedName>
        <fullName evidence="1">Uncharacterized protein</fullName>
    </submittedName>
</protein>